<keyword evidence="6" id="KW-1185">Reference proteome</keyword>
<dbReference type="Pfam" id="PF07635">
    <property type="entry name" value="PSCyt1"/>
    <property type="match status" value="1"/>
</dbReference>
<name>A0A518E1N3_9BACT</name>
<feature type="domain" description="DUF1553" evidence="3">
    <location>
        <begin position="672"/>
        <end position="914"/>
    </location>
</feature>
<dbReference type="Pfam" id="PF07587">
    <property type="entry name" value="PSD1"/>
    <property type="match status" value="1"/>
</dbReference>
<dbReference type="OrthoDB" id="127107at2"/>
<evidence type="ECO:0000259" key="3">
    <source>
        <dbReference type="Pfam" id="PF07587"/>
    </source>
</evidence>
<sequence>MIRFLATLTRVASPRSVRLSETQPWPGLQLLGVAFCLFLFAPSLSAAEPEIYTTQVKPLLKQRCYACHGALKQEAGLRLDTAALVRQGGDSGEVIDLENPAASLLLERVAAKEIDERMPPQFEGEQLSAPQIQALRDWITAGAVGPADEQPETDPGDHWAFRPLVRPPVPTDAGEGLNPIDAFVARGHRQQKLTPQGEAPRVLLLRRLHLDLVGLPPTAAEIRVFEADASPGWYERQVDQLLDDPRHGERWARHWMDIWRYSDWWGLGAQLRNSQKHIWHWRDWLVESLNADTSYDEMVRLMLAADELQPQNPQQLRATGYLARNYFLFNRHQWMEETVEHVSKGFLGLTVNCAKCHDHKYDPISQQDFYRMRAFFEPYQVRVDLLPGEPDPTQAGVPRVFDAALDTPTYLFIRGQESNPDKAHPLSPGVPSQFALETLQITPVDLPAEAWQPARRPGMLESYLAAAQEKVEAAEAAVEQVRQKLHAAKDSQADSPAVISDAAASGTELEQAQLALAVAQAERDSIARRSAAMRADWAMTDAGDGAANAAALKQQRQEATAAAVLAERVVTLAKARQKLAEVEARRATALAELASLEEPPAPEDPAAAHVKLRQEAAVAQAAVDTAVASLQKPVEPSAMYVPLPGAVWSATRFLFSGKDDPAPPFPAQSTGRRRALAAWITDRRNPLTARVAVNHLWARHMGKPLVATVFDFGRNGAQPTHPELLDWLAVELIESGWSMKHMHRLIVGSAAYRRSSSSIDAAASQERDPDNRYWWRREPIRVESQVVRDTVLQLTGKLDLTQGGPPIPPEEQAASLRRSLYFFHSKNSRNSLLTTFDEADVTDCYRRDQSIVPQQALALTNSQLVLDAIGPIAAQLSLSGEADVPLDDDAFVERAFRVLLGVTPNDDERAASRQALDAWGKLPAPARPAREYLVWTLLNHNDFVTVR</sequence>
<dbReference type="AlphaFoldDB" id="A0A518E1N3"/>
<dbReference type="SUPFAM" id="SSF46626">
    <property type="entry name" value="Cytochrome c"/>
    <property type="match status" value="1"/>
</dbReference>
<dbReference type="EMBL" id="CP036433">
    <property type="protein sequence ID" value="QDU98007.1"/>
    <property type="molecule type" value="Genomic_DNA"/>
</dbReference>
<evidence type="ECO:0000313" key="6">
    <source>
        <dbReference type="Proteomes" id="UP000317648"/>
    </source>
</evidence>
<dbReference type="InterPro" id="IPR011429">
    <property type="entry name" value="Cyt_c_Planctomycete-type"/>
</dbReference>
<feature type="domain" description="DUF1549" evidence="2">
    <location>
        <begin position="179"/>
        <end position="379"/>
    </location>
</feature>
<gene>
    <name evidence="5" type="ORF">Pla8534_58680</name>
</gene>
<dbReference type="PANTHER" id="PTHR35889:SF3">
    <property type="entry name" value="F-BOX DOMAIN-CONTAINING PROTEIN"/>
    <property type="match status" value="1"/>
</dbReference>
<protein>
    <submittedName>
        <fullName evidence="5">Planctomycete cytochrome C</fullName>
    </submittedName>
</protein>
<dbReference type="Proteomes" id="UP000317648">
    <property type="component" value="Chromosome"/>
</dbReference>
<dbReference type="InterPro" id="IPR036909">
    <property type="entry name" value="Cyt_c-like_dom_sf"/>
</dbReference>
<evidence type="ECO:0000256" key="1">
    <source>
        <dbReference type="SAM" id="Coils"/>
    </source>
</evidence>
<feature type="domain" description="Cytochrome C Planctomycete-type" evidence="4">
    <location>
        <begin position="64"/>
        <end position="121"/>
    </location>
</feature>
<evidence type="ECO:0000313" key="5">
    <source>
        <dbReference type="EMBL" id="QDU98007.1"/>
    </source>
</evidence>
<keyword evidence="1" id="KW-0175">Coiled coil</keyword>
<dbReference type="InterPro" id="IPR011444">
    <property type="entry name" value="DUF1549"/>
</dbReference>
<dbReference type="KEGG" id="lcre:Pla8534_58680"/>
<dbReference type="RefSeq" id="WP_145056889.1">
    <property type="nucleotide sequence ID" value="NZ_CP036433.1"/>
</dbReference>
<organism evidence="5 6">
    <name type="scientific">Lignipirellula cremea</name>
    <dbReference type="NCBI Taxonomy" id="2528010"/>
    <lineage>
        <taxon>Bacteria</taxon>
        <taxon>Pseudomonadati</taxon>
        <taxon>Planctomycetota</taxon>
        <taxon>Planctomycetia</taxon>
        <taxon>Pirellulales</taxon>
        <taxon>Pirellulaceae</taxon>
        <taxon>Lignipirellula</taxon>
    </lineage>
</organism>
<evidence type="ECO:0000259" key="2">
    <source>
        <dbReference type="Pfam" id="PF07583"/>
    </source>
</evidence>
<reference evidence="5 6" key="1">
    <citation type="submission" date="2019-02" db="EMBL/GenBank/DDBJ databases">
        <title>Deep-cultivation of Planctomycetes and their phenomic and genomic characterization uncovers novel biology.</title>
        <authorList>
            <person name="Wiegand S."/>
            <person name="Jogler M."/>
            <person name="Boedeker C."/>
            <person name="Pinto D."/>
            <person name="Vollmers J."/>
            <person name="Rivas-Marin E."/>
            <person name="Kohn T."/>
            <person name="Peeters S.H."/>
            <person name="Heuer A."/>
            <person name="Rast P."/>
            <person name="Oberbeckmann S."/>
            <person name="Bunk B."/>
            <person name="Jeske O."/>
            <person name="Meyerdierks A."/>
            <person name="Storesund J.E."/>
            <person name="Kallscheuer N."/>
            <person name="Luecker S."/>
            <person name="Lage O.M."/>
            <person name="Pohl T."/>
            <person name="Merkel B.J."/>
            <person name="Hornburger P."/>
            <person name="Mueller R.-W."/>
            <person name="Bruemmer F."/>
            <person name="Labrenz M."/>
            <person name="Spormann A.M."/>
            <person name="Op den Camp H."/>
            <person name="Overmann J."/>
            <person name="Amann R."/>
            <person name="Jetten M.S.M."/>
            <person name="Mascher T."/>
            <person name="Medema M.H."/>
            <person name="Devos D.P."/>
            <person name="Kaster A.-K."/>
            <person name="Ovreas L."/>
            <person name="Rohde M."/>
            <person name="Galperin M.Y."/>
            <person name="Jogler C."/>
        </authorList>
    </citation>
    <scope>NUCLEOTIDE SEQUENCE [LARGE SCALE GENOMIC DNA]</scope>
    <source>
        <strain evidence="5 6">Pla85_3_4</strain>
    </source>
</reference>
<dbReference type="InterPro" id="IPR022655">
    <property type="entry name" value="DUF1553"/>
</dbReference>
<feature type="coiled-coil region" evidence="1">
    <location>
        <begin position="464"/>
        <end position="529"/>
    </location>
</feature>
<dbReference type="Pfam" id="PF07583">
    <property type="entry name" value="PSCyt2"/>
    <property type="match status" value="1"/>
</dbReference>
<proteinExistence type="predicted"/>
<dbReference type="PANTHER" id="PTHR35889">
    <property type="entry name" value="CYCLOINULO-OLIGOSACCHARIDE FRUCTANOTRANSFERASE-RELATED"/>
    <property type="match status" value="1"/>
</dbReference>
<evidence type="ECO:0000259" key="4">
    <source>
        <dbReference type="Pfam" id="PF07635"/>
    </source>
</evidence>
<dbReference type="GO" id="GO:0020037">
    <property type="term" value="F:heme binding"/>
    <property type="evidence" value="ECO:0007669"/>
    <property type="project" value="InterPro"/>
</dbReference>
<dbReference type="GO" id="GO:0009055">
    <property type="term" value="F:electron transfer activity"/>
    <property type="evidence" value="ECO:0007669"/>
    <property type="project" value="InterPro"/>
</dbReference>
<accession>A0A518E1N3</accession>